<reference evidence="2" key="1">
    <citation type="submission" date="2020-05" db="EMBL/GenBank/DDBJ databases">
        <authorList>
            <person name="Chiriac C."/>
            <person name="Salcher M."/>
            <person name="Ghai R."/>
            <person name="Kavagutti S V."/>
        </authorList>
    </citation>
    <scope>NUCLEOTIDE SEQUENCE</scope>
</reference>
<dbReference type="EMBL" id="CAFBNC010000001">
    <property type="protein sequence ID" value="CAB4919761.1"/>
    <property type="molecule type" value="Genomic_DNA"/>
</dbReference>
<evidence type="ECO:0000256" key="1">
    <source>
        <dbReference type="SAM" id="MobiDB-lite"/>
    </source>
</evidence>
<feature type="region of interest" description="Disordered" evidence="1">
    <location>
        <begin position="1"/>
        <end position="48"/>
    </location>
</feature>
<name>A0A6J7HFJ6_9ZZZZ</name>
<feature type="compositionally biased region" description="Low complexity" evidence="1">
    <location>
        <begin position="26"/>
        <end position="38"/>
    </location>
</feature>
<sequence>MTHGEPSPAAMATAMNQSNAKRPARADATVSTAASAAVQNRSMPTDPVSAALTEAPPTAAMTVMTPILKRSVIRADPLMPMRRRLR</sequence>
<gene>
    <name evidence="2" type="ORF">UFOPK3733_00001</name>
</gene>
<accession>A0A6J7HFJ6</accession>
<dbReference type="AlphaFoldDB" id="A0A6J7HFJ6"/>
<proteinExistence type="predicted"/>
<protein>
    <submittedName>
        <fullName evidence="2">Unannotated protein</fullName>
    </submittedName>
</protein>
<organism evidence="2">
    <name type="scientific">freshwater metagenome</name>
    <dbReference type="NCBI Taxonomy" id="449393"/>
    <lineage>
        <taxon>unclassified sequences</taxon>
        <taxon>metagenomes</taxon>
        <taxon>ecological metagenomes</taxon>
    </lineage>
</organism>
<evidence type="ECO:0000313" key="2">
    <source>
        <dbReference type="EMBL" id="CAB4919761.1"/>
    </source>
</evidence>